<keyword evidence="1" id="KW-1133">Transmembrane helix</keyword>
<dbReference type="GO" id="GO:0005886">
    <property type="term" value="C:plasma membrane"/>
    <property type="evidence" value="ECO:0007669"/>
    <property type="project" value="TreeGrafter"/>
</dbReference>
<keyword evidence="3" id="KW-1185">Reference proteome</keyword>
<gene>
    <name evidence="2" type="ORF">ADCFC_15790</name>
</gene>
<reference evidence="3" key="1">
    <citation type="journal article" date="2020" name="Microbiol. Resour. Announc.">
        <title>Complete Genome Sequence of Adlercreutzia sp. Strain 8CFCBH1, a Potent Producer of Equol, Isolated from Healthy Japanese Feces.</title>
        <authorList>
            <person name="Ogata Y."/>
            <person name="Sakamoto M."/>
            <person name="Ohkuma M."/>
            <person name="Hattori M."/>
            <person name="Suda W."/>
        </authorList>
    </citation>
    <scope>NUCLEOTIDE SEQUENCE [LARGE SCALE GENOMIC DNA]</scope>
    <source>
        <strain evidence="3">8CFCBH1</strain>
    </source>
</reference>
<reference evidence="3" key="2">
    <citation type="submission" date="2020-03" db="EMBL/GenBank/DDBJ databases">
        <title>Complete Genome Sequence of Adlercreutzia sp. strain 8CFCBH1 Producing Equol, Isolated from Healthy Japanese Feces.</title>
        <authorList>
            <person name="Ogata Y."/>
            <person name="Sakamoto M."/>
            <person name="Ohkuma M."/>
            <person name="Hattori M."/>
            <person name="Suda W."/>
        </authorList>
    </citation>
    <scope>NUCLEOTIDE SEQUENCE [LARGE SCALE GENOMIC DNA]</scope>
    <source>
        <strain evidence="3">8CFCBH1</strain>
    </source>
</reference>
<evidence type="ECO:0008006" key="4">
    <source>
        <dbReference type="Google" id="ProtNLM"/>
    </source>
</evidence>
<dbReference type="PANTHER" id="PTHR32309:SF13">
    <property type="entry name" value="FERRIC ENTEROBACTIN TRANSPORT PROTEIN FEPE"/>
    <property type="match status" value="1"/>
</dbReference>
<evidence type="ECO:0000313" key="3">
    <source>
        <dbReference type="Proteomes" id="UP000501727"/>
    </source>
</evidence>
<keyword evidence="1" id="KW-0472">Membrane</keyword>
<dbReference type="EMBL" id="AP022829">
    <property type="protein sequence ID" value="BCA89082.1"/>
    <property type="molecule type" value="Genomic_DNA"/>
</dbReference>
<protein>
    <recommendedName>
        <fullName evidence="4">Polysaccharide chain length determinant N-terminal domain-containing protein</fullName>
    </recommendedName>
</protein>
<evidence type="ECO:0000313" key="2">
    <source>
        <dbReference type="EMBL" id="BCA89082.1"/>
    </source>
</evidence>
<name>A0A6F8SLR9_9ACTN</name>
<evidence type="ECO:0000256" key="1">
    <source>
        <dbReference type="SAM" id="Phobius"/>
    </source>
</evidence>
<sequence>MSFLDLMSLLKHYWRILLISAVVCALALPLVYFVLVPTKYEATSGISVVDPSGTVPSSELMATVGSLAPRVETAVGQNGVSITGKASGAGSTRFVFSAVSQDPEASVAAANTAAQQVAEESKAIYDALQEDTEQKLSNYEQNGGLVEELGGKQLDIITRLMTSRNYAFCNFNVQEASEAVAVGPSALKLGLAAGLAGLFLGVCVVAILDFVKRPIRGKRDVEDSFPYPLLGASRDTGDDLLWANVQFAAGERPGVLCVLGACMADVPSLCDRLGEAIRRSGAAVAIEQIESRADLANIPVREKEMTLLSCPSLGTDAAALWAAHEADATIVCIRQWKDTHSQLSSLIKELDLAQAKVTGIVLQ</sequence>
<feature type="transmembrane region" description="Helical" evidence="1">
    <location>
        <begin position="12"/>
        <end position="35"/>
    </location>
</feature>
<accession>A0A6F8SLR9</accession>
<feature type="transmembrane region" description="Helical" evidence="1">
    <location>
        <begin position="189"/>
        <end position="211"/>
    </location>
</feature>
<dbReference type="AlphaFoldDB" id="A0A6F8SLR9"/>
<dbReference type="Proteomes" id="UP000501727">
    <property type="component" value="Chromosome"/>
</dbReference>
<organism evidence="2 3">
    <name type="scientific">Adlercreutzia hattorii</name>
    <dbReference type="NCBI Taxonomy" id="2707299"/>
    <lineage>
        <taxon>Bacteria</taxon>
        <taxon>Bacillati</taxon>
        <taxon>Actinomycetota</taxon>
        <taxon>Coriobacteriia</taxon>
        <taxon>Eggerthellales</taxon>
        <taxon>Eggerthellaceae</taxon>
        <taxon>Adlercreutzia</taxon>
    </lineage>
</organism>
<dbReference type="GO" id="GO:0004713">
    <property type="term" value="F:protein tyrosine kinase activity"/>
    <property type="evidence" value="ECO:0007669"/>
    <property type="project" value="TreeGrafter"/>
</dbReference>
<proteinExistence type="predicted"/>
<dbReference type="PANTHER" id="PTHR32309">
    <property type="entry name" value="TYROSINE-PROTEIN KINASE"/>
    <property type="match status" value="1"/>
</dbReference>
<dbReference type="InterPro" id="IPR050445">
    <property type="entry name" value="Bact_polysacc_biosynth/exp"/>
</dbReference>
<dbReference type="KEGG" id="ahat:ADCFC_17010"/>
<keyword evidence="1" id="KW-0812">Transmembrane</keyword>
<dbReference type="RefSeq" id="WP_173113709.1">
    <property type="nucleotide sequence ID" value="NZ_AP022829.1"/>
</dbReference>